<feature type="signal peptide" evidence="8">
    <location>
        <begin position="1"/>
        <end position="23"/>
    </location>
</feature>
<evidence type="ECO:0000256" key="3">
    <source>
        <dbReference type="ARBA" id="ARBA00022514"/>
    </source>
</evidence>
<dbReference type="InterPro" id="IPR009079">
    <property type="entry name" value="4_helix_cytokine-like_core"/>
</dbReference>
<reference evidence="9" key="3">
    <citation type="submission" date="2025-09" db="UniProtKB">
        <authorList>
            <consortium name="Ensembl"/>
        </authorList>
    </citation>
    <scope>IDENTIFICATION</scope>
</reference>
<keyword evidence="4" id="KW-0964">Secreted</keyword>
<keyword evidence="6" id="KW-1015">Disulfide bond</keyword>
<keyword evidence="3 7" id="KW-0202">Cytokine</keyword>
<dbReference type="Ensembl" id="ENSACLT00000083785.1">
    <property type="protein sequence ID" value="ENSACLP00000058315.1"/>
    <property type="gene ID" value="ENSACLG00000028351.1"/>
</dbReference>
<dbReference type="SUPFAM" id="SSF47266">
    <property type="entry name" value="4-helical cytokines"/>
    <property type="match status" value="1"/>
</dbReference>
<name>A0AAX7TPH0_ASTCA</name>
<reference evidence="9" key="1">
    <citation type="submission" date="2018-05" db="EMBL/GenBank/DDBJ databases">
        <authorList>
            <person name="Datahose"/>
        </authorList>
    </citation>
    <scope>NUCLEOTIDE SEQUENCE</scope>
</reference>
<dbReference type="GO" id="GO:0006955">
    <property type="term" value="P:immune response"/>
    <property type="evidence" value="ECO:0007669"/>
    <property type="project" value="InterPro"/>
</dbReference>
<comment type="similarity">
    <text evidence="2 7">Belongs to the IL-15/IL-21 family.</text>
</comment>
<evidence type="ECO:0000256" key="6">
    <source>
        <dbReference type="ARBA" id="ARBA00023157"/>
    </source>
</evidence>
<keyword evidence="5 8" id="KW-0732">Signal</keyword>
<accession>A0AAX7TPH0</accession>
<proteinExistence type="inferred from homology"/>
<evidence type="ECO:0000256" key="4">
    <source>
        <dbReference type="ARBA" id="ARBA00022525"/>
    </source>
</evidence>
<organism evidence="9 10">
    <name type="scientific">Astatotilapia calliptera</name>
    <name type="common">Eastern happy</name>
    <name type="synonym">Chromis callipterus</name>
    <dbReference type="NCBI Taxonomy" id="8154"/>
    <lineage>
        <taxon>Eukaryota</taxon>
        <taxon>Metazoa</taxon>
        <taxon>Chordata</taxon>
        <taxon>Craniata</taxon>
        <taxon>Vertebrata</taxon>
        <taxon>Euteleostomi</taxon>
        <taxon>Actinopterygii</taxon>
        <taxon>Neopterygii</taxon>
        <taxon>Teleostei</taxon>
        <taxon>Neoteleostei</taxon>
        <taxon>Acanthomorphata</taxon>
        <taxon>Ovalentaria</taxon>
        <taxon>Cichlomorphae</taxon>
        <taxon>Cichliformes</taxon>
        <taxon>Cichlidae</taxon>
        <taxon>African cichlids</taxon>
        <taxon>Pseudocrenilabrinae</taxon>
        <taxon>Haplochromini</taxon>
        <taxon>Astatotilapia</taxon>
    </lineage>
</organism>
<dbReference type="GeneTree" id="ENSGT00940000177064"/>
<sequence length="146" mass="16613">MKHFIRIAFWIVTIAVFCLNTQGKPLSKRSIAVEDWNPNLFKSVSCIDGSEFYAPVNIEKECSLEALKCVITELHKVANEECLDPHKRIPQGLDTLDKIASQLNSKNLTQHNSSKCRCELWPEKNFTSFVDDILTLLHTINAEIPN</sequence>
<dbReference type="GO" id="GO:0005126">
    <property type="term" value="F:cytokine receptor binding"/>
    <property type="evidence" value="ECO:0007669"/>
    <property type="project" value="InterPro"/>
</dbReference>
<dbReference type="GO" id="GO:0005125">
    <property type="term" value="F:cytokine activity"/>
    <property type="evidence" value="ECO:0007669"/>
    <property type="project" value="UniProtKB-KW"/>
</dbReference>
<evidence type="ECO:0000256" key="2">
    <source>
        <dbReference type="ARBA" id="ARBA00006050"/>
    </source>
</evidence>
<evidence type="ECO:0000256" key="8">
    <source>
        <dbReference type="SAM" id="SignalP"/>
    </source>
</evidence>
<evidence type="ECO:0000256" key="5">
    <source>
        <dbReference type="ARBA" id="ARBA00022729"/>
    </source>
</evidence>
<evidence type="ECO:0000256" key="7">
    <source>
        <dbReference type="RuleBase" id="RU003453"/>
    </source>
</evidence>
<evidence type="ECO:0000313" key="9">
    <source>
        <dbReference type="Ensembl" id="ENSACLP00000058315.1"/>
    </source>
</evidence>
<reference evidence="9" key="2">
    <citation type="submission" date="2025-08" db="UniProtKB">
        <authorList>
            <consortium name="Ensembl"/>
        </authorList>
    </citation>
    <scope>IDENTIFICATION</scope>
</reference>
<dbReference type="Gene3D" id="1.20.1250.70">
    <property type="entry name" value="Interleukin-15/Interleukin-21"/>
    <property type="match status" value="1"/>
</dbReference>
<dbReference type="Proteomes" id="UP000265100">
    <property type="component" value="Chromosome 2"/>
</dbReference>
<dbReference type="GO" id="GO:0005615">
    <property type="term" value="C:extracellular space"/>
    <property type="evidence" value="ECO:0007669"/>
    <property type="project" value="UniProtKB-KW"/>
</dbReference>
<dbReference type="Pfam" id="PF02372">
    <property type="entry name" value="IL15"/>
    <property type="match status" value="1"/>
</dbReference>
<keyword evidence="10" id="KW-1185">Reference proteome</keyword>
<feature type="chain" id="PRO_5044250272" description="Interleukin" evidence="8">
    <location>
        <begin position="24"/>
        <end position="146"/>
    </location>
</feature>
<dbReference type="InterPro" id="IPR003443">
    <property type="entry name" value="IL-15/IL-21_fam"/>
</dbReference>
<evidence type="ECO:0000313" key="10">
    <source>
        <dbReference type="Proteomes" id="UP000265100"/>
    </source>
</evidence>
<dbReference type="AlphaFoldDB" id="A0AAX7TPH0"/>
<evidence type="ECO:0000256" key="1">
    <source>
        <dbReference type="ARBA" id="ARBA00004613"/>
    </source>
</evidence>
<comment type="subcellular location">
    <subcellularLocation>
        <location evidence="1">Secreted</location>
    </subcellularLocation>
</comment>
<protein>
    <recommendedName>
        <fullName evidence="7">Interleukin</fullName>
    </recommendedName>
</protein>